<dbReference type="Proteomes" id="UP000636505">
    <property type="component" value="Unassembled WGS sequence"/>
</dbReference>
<dbReference type="EMBL" id="JADEXG010000060">
    <property type="protein sequence ID" value="MBE9079547.1"/>
    <property type="molecule type" value="Genomic_DNA"/>
</dbReference>
<keyword evidence="1" id="KW-1133">Transmembrane helix</keyword>
<dbReference type="AlphaFoldDB" id="A0A8J7A959"/>
<keyword evidence="1" id="KW-0812">Transmembrane</keyword>
<comment type="caution">
    <text evidence="2">The sequence shown here is derived from an EMBL/GenBank/DDBJ whole genome shotgun (WGS) entry which is preliminary data.</text>
</comment>
<evidence type="ECO:0000256" key="1">
    <source>
        <dbReference type="SAM" id="Phobius"/>
    </source>
</evidence>
<evidence type="ECO:0000313" key="2">
    <source>
        <dbReference type="EMBL" id="MBE9079547.1"/>
    </source>
</evidence>
<feature type="transmembrane region" description="Helical" evidence="1">
    <location>
        <begin position="77"/>
        <end position="97"/>
    </location>
</feature>
<reference evidence="2" key="1">
    <citation type="submission" date="2020-10" db="EMBL/GenBank/DDBJ databases">
        <authorList>
            <person name="Castelo-Branco R."/>
            <person name="Eusebio N."/>
            <person name="Adriana R."/>
            <person name="Vieira A."/>
            <person name="Brugerolle De Fraissinette N."/>
            <person name="Rezende De Castro R."/>
            <person name="Schneider M.P."/>
            <person name="Vasconcelos V."/>
            <person name="Leao P.N."/>
        </authorList>
    </citation>
    <scope>NUCLEOTIDE SEQUENCE</scope>
    <source>
        <strain evidence="2">LEGE 07310</strain>
    </source>
</reference>
<name>A0A8J7A959_9CYAN</name>
<feature type="non-terminal residue" evidence="2">
    <location>
        <position position="99"/>
    </location>
</feature>
<organism evidence="2 3">
    <name type="scientific">Vasconcelosia minhoensis LEGE 07310</name>
    <dbReference type="NCBI Taxonomy" id="915328"/>
    <lineage>
        <taxon>Bacteria</taxon>
        <taxon>Bacillati</taxon>
        <taxon>Cyanobacteriota</taxon>
        <taxon>Cyanophyceae</taxon>
        <taxon>Nodosilineales</taxon>
        <taxon>Cymatolegaceae</taxon>
        <taxon>Vasconcelosia</taxon>
        <taxon>Vasconcelosia minhoensis</taxon>
    </lineage>
</organism>
<evidence type="ECO:0000313" key="3">
    <source>
        <dbReference type="Proteomes" id="UP000636505"/>
    </source>
</evidence>
<proteinExistence type="predicted"/>
<gene>
    <name evidence="2" type="ORF">IQ241_19975</name>
</gene>
<keyword evidence="1" id="KW-0472">Membrane</keyword>
<protein>
    <submittedName>
        <fullName evidence="2">Uncharacterized protein</fullName>
    </submittedName>
</protein>
<accession>A0A8J7A959</accession>
<sequence>MLKGLKTFSESVPRRGLWIAAWVGALLGSLWLAGVGREAIFNWGGLPLLGQFLRASLTPALDAAFLGVIGQATLTTLAYAVCGTFLSVLIGLVGGILTL</sequence>
<keyword evidence="3" id="KW-1185">Reference proteome</keyword>
<feature type="transmembrane region" description="Helical" evidence="1">
    <location>
        <begin position="12"/>
        <end position="32"/>
    </location>
</feature>